<dbReference type="EMBL" id="JBHSPH010000002">
    <property type="protein sequence ID" value="MFC5862082.1"/>
    <property type="molecule type" value="Genomic_DNA"/>
</dbReference>
<sequence>MLAATGLKRIHLLFRGHAVAILITLCTLTSAVGVSVVFGAGSPPVLVYSLDKRSDKADRDYYGITFSYRKGGSIFGHALVSWFYRPATRADDQNENQMIGFYPSPLFLRTKVATGTAGQLEDDAAGLIKHRDVESISEILIVRVDRATYEATLSQGKLWVNKRYELLSSDCVSYLASIVRQIGIAEPTRFLSPTPSLYVQGLIESNAFQY</sequence>
<evidence type="ECO:0000313" key="2">
    <source>
        <dbReference type="Proteomes" id="UP001596091"/>
    </source>
</evidence>
<accession>A0ABW1EE25</accession>
<evidence type="ECO:0000313" key="1">
    <source>
        <dbReference type="EMBL" id="MFC5862082.1"/>
    </source>
</evidence>
<reference evidence="2" key="1">
    <citation type="journal article" date="2019" name="Int. J. Syst. Evol. Microbiol.">
        <title>The Global Catalogue of Microorganisms (GCM) 10K type strain sequencing project: providing services to taxonomists for standard genome sequencing and annotation.</title>
        <authorList>
            <consortium name="The Broad Institute Genomics Platform"/>
            <consortium name="The Broad Institute Genome Sequencing Center for Infectious Disease"/>
            <person name="Wu L."/>
            <person name="Ma J."/>
        </authorList>
    </citation>
    <scope>NUCLEOTIDE SEQUENCE [LARGE SCALE GENOMIC DNA]</scope>
    <source>
        <strain evidence="2">JCM 4087</strain>
    </source>
</reference>
<dbReference type="Proteomes" id="UP001596091">
    <property type="component" value="Unassembled WGS sequence"/>
</dbReference>
<proteinExistence type="predicted"/>
<organism evidence="1 2">
    <name type="scientific">Acidicapsa dinghuensis</name>
    <dbReference type="NCBI Taxonomy" id="2218256"/>
    <lineage>
        <taxon>Bacteria</taxon>
        <taxon>Pseudomonadati</taxon>
        <taxon>Acidobacteriota</taxon>
        <taxon>Terriglobia</taxon>
        <taxon>Terriglobales</taxon>
        <taxon>Acidobacteriaceae</taxon>
        <taxon>Acidicapsa</taxon>
    </lineage>
</organism>
<evidence type="ECO:0008006" key="3">
    <source>
        <dbReference type="Google" id="ProtNLM"/>
    </source>
</evidence>
<keyword evidence="2" id="KW-1185">Reference proteome</keyword>
<gene>
    <name evidence="1" type="ORF">ACFPT7_07240</name>
</gene>
<comment type="caution">
    <text evidence="1">The sequence shown here is derived from an EMBL/GenBank/DDBJ whole genome shotgun (WGS) entry which is preliminary data.</text>
</comment>
<dbReference type="RefSeq" id="WP_263338158.1">
    <property type="nucleotide sequence ID" value="NZ_JAGSYH010000004.1"/>
</dbReference>
<protein>
    <recommendedName>
        <fullName evidence="3">DUF4105 domain-containing protein</fullName>
    </recommendedName>
</protein>
<name>A0ABW1EE25_9BACT</name>